<evidence type="ECO:0000256" key="1">
    <source>
        <dbReference type="ARBA" id="ARBA00022536"/>
    </source>
</evidence>
<feature type="domain" description="TNFR-Cys" evidence="4">
    <location>
        <begin position="131"/>
        <end position="170"/>
    </location>
</feature>
<keyword evidence="5" id="KW-1185">Reference proteome</keyword>
<feature type="transmembrane region" description="Helical" evidence="2">
    <location>
        <begin position="232"/>
        <end position="254"/>
    </location>
</feature>
<evidence type="ECO:0000256" key="3">
    <source>
        <dbReference type="SAM" id="SignalP"/>
    </source>
</evidence>
<keyword evidence="2" id="KW-0812">Transmembrane</keyword>
<dbReference type="Proteomes" id="UP000694844">
    <property type="component" value="Chromosome 5"/>
</dbReference>
<dbReference type="InterPro" id="IPR042635">
    <property type="entry name" value="MEGF10/SREC1/2-like"/>
</dbReference>
<dbReference type="GO" id="GO:0005044">
    <property type="term" value="F:scavenger receptor activity"/>
    <property type="evidence" value="ECO:0007669"/>
    <property type="project" value="InterPro"/>
</dbReference>
<name>A0A8B8EDX4_CRAVI</name>
<dbReference type="PANTHER" id="PTHR24043">
    <property type="entry name" value="SCAVENGER RECEPTOR CLASS F"/>
    <property type="match status" value="1"/>
</dbReference>
<dbReference type="Gene3D" id="2.170.300.10">
    <property type="entry name" value="Tie2 ligand-binding domain superfamily"/>
    <property type="match status" value="2"/>
</dbReference>
<dbReference type="AlphaFoldDB" id="A0A8B8EDX4"/>
<feature type="chain" id="PRO_5034165494" evidence="3">
    <location>
        <begin position="23"/>
        <end position="476"/>
    </location>
</feature>
<evidence type="ECO:0000259" key="4">
    <source>
        <dbReference type="PROSITE" id="PS00652"/>
    </source>
</evidence>
<proteinExistence type="predicted"/>
<evidence type="ECO:0000313" key="5">
    <source>
        <dbReference type="Proteomes" id="UP000694844"/>
    </source>
</evidence>
<dbReference type="KEGG" id="cvn:111133886"/>
<dbReference type="RefSeq" id="XP_022338305.1">
    <property type="nucleotide sequence ID" value="XM_022482597.1"/>
</dbReference>
<dbReference type="OrthoDB" id="6044108at2759"/>
<keyword evidence="1" id="KW-0245">EGF-like domain</keyword>
<dbReference type="PANTHER" id="PTHR24043:SF8">
    <property type="entry name" value="EGF-LIKE DOMAIN-CONTAINING PROTEIN"/>
    <property type="match status" value="1"/>
</dbReference>
<keyword evidence="3" id="KW-0732">Signal</keyword>
<keyword evidence="2" id="KW-0472">Membrane</keyword>
<evidence type="ECO:0000313" key="6">
    <source>
        <dbReference type="RefSeq" id="XP_022338305.1"/>
    </source>
</evidence>
<keyword evidence="2" id="KW-1133">Transmembrane helix</keyword>
<accession>A0A8B8EDX4</accession>
<sequence>MSLSMFFVHFFSLFLIWSNIMALTKTECGPPLYCCPNYYLVDGKCKKCPNGTFGKNCLSTCPENFYGELCVEECNCKKHELCNPIHGCKVKLGDCGEIGSKVRCCENYMEQDGKCKACAPGTWGKNCSDTCPDGFYGLFCENRCPCKKCNKVTGCGENGVCSINGIEVRCCSNYMLSNGTCKACSPGTYGIDCSNECPKGFYGVFCKEKCSCEENCDKVVGCAELDDQRKLWSQWILICILGILLFACIVWNFIRFRLKREKNIRRKYLDIPHLYSHTSDFSGYTDNTVSDNLNAAGRRSVDANGNRKTTKVTNSLVQGSSDEEHETGTYDKLTLRINYHEEPIRHKPLAKSYSDTSSMLIRLSEIPANKKIHSQSNVKRSSSLRIIKSTTELEHGIRTDTPSENCTKDVSRLIGDHTQSLESCHNLYDLASKEDKNYRCEALQEDFLQELTSQLMNVKNINKRMHFLKKFNQIKV</sequence>
<reference evidence="6" key="1">
    <citation type="submission" date="2025-08" db="UniProtKB">
        <authorList>
            <consortium name="RefSeq"/>
        </authorList>
    </citation>
    <scope>IDENTIFICATION</scope>
    <source>
        <tissue evidence="6">Whole sample</tissue>
    </source>
</reference>
<feature type="signal peptide" evidence="3">
    <location>
        <begin position="1"/>
        <end position="22"/>
    </location>
</feature>
<organism evidence="5 6">
    <name type="scientific">Crassostrea virginica</name>
    <name type="common">Eastern oyster</name>
    <dbReference type="NCBI Taxonomy" id="6565"/>
    <lineage>
        <taxon>Eukaryota</taxon>
        <taxon>Metazoa</taxon>
        <taxon>Spiralia</taxon>
        <taxon>Lophotrochozoa</taxon>
        <taxon>Mollusca</taxon>
        <taxon>Bivalvia</taxon>
        <taxon>Autobranchia</taxon>
        <taxon>Pteriomorphia</taxon>
        <taxon>Ostreida</taxon>
        <taxon>Ostreoidea</taxon>
        <taxon>Ostreidae</taxon>
        <taxon>Crassostrea</taxon>
    </lineage>
</organism>
<dbReference type="InterPro" id="IPR001368">
    <property type="entry name" value="TNFR/NGFR_Cys_rich_reg"/>
</dbReference>
<dbReference type="GeneID" id="111133886"/>
<protein>
    <submittedName>
        <fullName evidence="6">Protein draper-like</fullName>
    </submittedName>
</protein>
<dbReference type="PROSITE" id="PS00652">
    <property type="entry name" value="TNFR_NGFR_1"/>
    <property type="match status" value="1"/>
</dbReference>
<gene>
    <name evidence="6" type="primary">LOC111133886</name>
</gene>
<evidence type="ECO:0000256" key="2">
    <source>
        <dbReference type="SAM" id="Phobius"/>
    </source>
</evidence>